<protein>
    <submittedName>
        <fullName evidence="1">Uncharacterized protein</fullName>
    </submittedName>
</protein>
<evidence type="ECO:0000313" key="2">
    <source>
        <dbReference type="Proteomes" id="UP001060085"/>
    </source>
</evidence>
<reference evidence="2" key="1">
    <citation type="journal article" date="2023" name="Nat. Plants">
        <title>Single-cell RNA sequencing provides a high-resolution roadmap for understanding the multicellular compartmentation of specialized metabolism.</title>
        <authorList>
            <person name="Sun S."/>
            <person name="Shen X."/>
            <person name="Li Y."/>
            <person name="Li Y."/>
            <person name="Wang S."/>
            <person name="Li R."/>
            <person name="Zhang H."/>
            <person name="Shen G."/>
            <person name="Guo B."/>
            <person name="Wei J."/>
            <person name="Xu J."/>
            <person name="St-Pierre B."/>
            <person name="Chen S."/>
            <person name="Sun C."/>
        </authorList>
    </citation>
    <scope>NUCLEOTIDE SEQUENCE [LARGE SCALE GENOMIC DNA]</scope>
</reference>
<dbReference type="EMBL" id="CM044708">
    <property type="protein sequence ID" value="KAI5648353.1"/>
    <property type="molecule type" value="Genomic_DNA"/>
</dbReference>
<name>A0ACB9ZMU1_CATRO</name>
<organism evidence="1 2">
    <name type="scientific">Catharanthus roseus</name>
    <name type="common">Madagascar periwinkle</name>
    <name type="synonym">Vinca rosea</name>
    <dbReference type="NCBI Taxonomy" id="4058"/>
    <lineage>
        <taxon>Eukaryota</taxon>
        <taxon>Viridiplantae</taxon>
        <taxon>Streptophyta</taxon>
        <taxon>Embryophyta</taxon>
        <taxon>Tracheophyta</taxon>
        <taxon>Spermatophyta</taxon>
        <taxon>Magnoliopsida</taxon>
        <taxon>eudicotyledons</taxon>
        <taxon>Gunneridae</taxon>
        <taxon>Pentapetalae</taxon>
        <taxon>asterids</taxon>
        <taxon>lamiids</taxon>
        <taxon>Gentianales</taxon>
        <taxon>Apocynaceae</taxon>
        <taxon>Rauvolfioideae</taxon>
        <taxon>Vinceae</taxon>
        <taxon>Catharanthinae</taxon>
        <taxon>Catharanthus</taxon>
    </lineage>
</organism>
<comment type="caution">
    <text evidence="1">The sequence shown here is derived from an EMBL/GenBank/DDBJ whole genome shotgun (WGS) entry which is preliminary data.</text>
</comment>
<gene>
    <name evidence="1" type="ORF">M9H77_34358</name>
</gene>
<evidence type="ECO:0000313" key="1">
    <source>
        <dbReference type="EMBL" id="KAI5648353.1"/>
    </source>
</evidence>
<proteinExistence type="predicted"/>
<accession>A0ACB9ZMU1</accession>
<sequence length="135" mass="14913">MGVSDDELGHVTDKTGRVHGCTVTTSSRGVRGRHSTSDLPATHTPLALGFHHGTGAPGSSTQTPTVPFRSRPPLQLQLSYTPVPYEAYESAHPEPSHPQTQYMIPTYTLPLYDRAYHIDLQSRSLYWSLRVSQGR</sequence>
<keyword evidence="2" id="KW-1185">Reference proteome</keyword>
<dbReference type="Proteomes" id="UP001060085">
    <property type="component" value="Linkage Group LG08"/>
</dbReference>